<organism evidence="1 2">
    <name type="scientific">Hypnocyclicus thermotrophus</name>
    <dbReference type="NCBI Taxonomy" id="1627895"/>
    <lineage>
        <taxon>Bacteria</taxon>
        <taxon>Fusobacteriati</taxon>
        <taxon>Fusobacteriota</taxon>
        <taxon>Fusobacteriia</taxon>
        <taxon>Fusobacteriales</taxon>
        <taxon>Fusobacteriaceae</taxon>
        <taxon>Hypnocyclicus</taxon>
    </lineage>
</organism>
<dbReference type="EMBL" id="SOBG01000009">
    <property type="protein sequence ID" value="TDT67905.1"/>
    <property type="molecule type" value="Genomic_DNA"/>
</dbReference>
<dbReference type="InterPro" id="IPR029064">
    <property type="entry name" value="Ribosomal_eL30-like_sf"/>
</dbReference>
<keyword evidence="2" id="KW-1185">Reference proteome</keyword>
<dbReference type="SUPFAM" id="SSF160515">
    <property type="entry name" value="YueI-like"/>
    <property type="match status" value="1"/>
</dbReference>
<comment type="caution">
    <text evidence="1">The sequence shown here is derived from an EMBL/GenBank/DDBJ whole genome shotgun (WGS) entry which is preliminary data.</text>
</comment>
<dbReference type="Proteomes" id="UP000294678">
    <property type="component" value="Unassembled WGS sequence"/>
</dbReference>
<protein>
    <submittedName>
        <fullName evidence="1">Uncharacterized protein DUF1694</fullName>
    </submittedName>
</protein>
<dbReference type="Gene3D" id="3.30.1330.30">
    <property type="match status" value="1"/>
</dbReference>
<proteinExistence type="predicted"/>
<dbReference type="AlphaFoldDB" id="A0AA46I5B7"/>
<gene>
    <name evidence="1" type="ORF">EV215_1910</name>
</gene>
<dbReference type="RefSeq" id="WP_134113770.1">
    <property type="nucleotide sequence ID" value="NZ_SOBG01000009.1"/>
</dbReference>
<evidence type="ECO:0000313" key="2">
    <source>
        <dbReference type="Proteomes" id="UP000294678"/>
    </source>
</evidence>
<accession>A0AA46I5B7</accession>
<dbReference type="InterPro" id="IPR012543">
    <property type="entry name" value="DUF1694"/>
</dbReference>
<dbReference type="Pfam" id="PF07997">
    <property type="entry name" value="DUF1694"/>
    <property type="match status" value="1"/>
</dbReference>
<sequence>MHNELEERKKQFLKTQNEKSLYLGEYKERVIAALKKDQILEDDVYQEIIDAINTKEAYILKMSRDLELKKLKPYIEAAEKANIKYQLVDGISYIGDIGLIVAAKDALDEIKENVVIRDMDQDFIDAGLGEVFSKNRGKKICLDCYEEVEEKLPQYLDEFKKINFLDKLIGIKCPICKIKNKK</sequence>
<reference evidence="1 2" key="1">
    <citation type="submission" date="2019-03" db="EMBL/GenBank/DDBJ databases">
        <title>Genomic Encyclopedia of Type Strains, Phase IV (KMG-IV): sequencing the most valuable type-strain genomes for metagenomic binning, comparative biology and taxonomic classification.</title>
        <authorList>
            <person name="Goeker M."/>
        </authorList>
    </citation>
    <scope>NUCLEOTIDE SEQUENCE [LARGE SCALE GENOMIC DNA]</scope>
    <source>
        <strain evidence="1 2">DSM 100055</strain>
    </source>
</reference>
<name>A0AA46I5B7_9FUSO</name>
<evidence type="ECO:0000313" key="1">
    <source>
        <dbReference type="EMBL" id="TDT67905.1"/>
    </source>
</evidence>